<comment type="caution">
    <text evidence="2">The sequence shown here is derived from an EMBL/GenBank/DDBJ whole genome shotgun (WGS) entry which is preliminary data.</text>
</comment>
<evidence type="ECO:0000313" key="2">
    <source>
        <dbReference type="EMBL" id="PJE34715.1"/>
    </source>
</evidence>
<accession>A0A2M8IW03</accession>
<evidence type="ECO:0000313" key="3">
    <source>
        <dbReference type="Proteomes" id="UP000231553"/>
    </source>
</evidence>
<keyword evidence="1" id="KW-0732">Signal</keyword>
<proteinExistence type="predicted"/>
<protein>
    <submittedName>
        <fullName evidence="2">Uncharacterized protein</fullName>
    </submittedName>
</protein>
<evidence type="ECO:0000256" key="1">
    <source>
        <dbReference type="SAM" id="SignalP"/>
    </source>
</evidence>
<dbReference type="EMBL" id="PGTB01000148">
    <property type="protein sequence ID" value="PJE34715.1"/>
    <property type="molecule type" value="Genomic_DNA"/>
</dbReference>
<feature type="signal peptide" evidence="1">
    <location>
        <begin position="1"/>
        <end position="22"/>
    </location>
</feature>
<dbReference type="AlphaFoldDB" id="A0A2M8IW03"/>
<organism evidence="2 3">
    <name type="scientific">Pseudooceanicola lipolyticus</name>
    <dbReference type="NCBI Taxonomy" id="2029104"/>
    <lineage>
        <taxon>Bacteria</taxon>
        <taxon>Pseudomonadati</taxon>
        <taxon>Pseudomonadota</taxon>
        <taxon>Alphaproteobacteria</taxon>
        <taxon>Rhodobacterales</taxon>
        <taxon>Paracoccaceae</taxon>
        <taxon>Pseudooceanicola</taxon>
    </lineage>
</organism>
<keyword evidence="3" id="KW-1185">Reference proteome</keyword>
<feature type="chain" id="PRO_5014824998" evidence="1">
    <location>
        <begin position="23"/>
        <end position="139"/>
    </location>
</feature>
<dbReference type="OrthoDB" id="7875627at2"/>
<dbReference type="Proteomes" id="UP000231553">
    <property type="component" value="Unassembled WGS sequence"/>
</dbReference>
<reference evidence="2 3" key="1">
    <citation type="journal article" date="2018" name="Int. J. Syst. Evol. Microbiol.">
        <title>Pseudooceanicola lipolyticus sp. nov., a marine alphaproteobacterium, reclassification of Oceanicola flagellatus as Pseudooceanicola flagellatus comb. nov. and emended description of the genus Pseudooceanicola.</title>
        <authorList>
            <person name="Huang M.-M."/>
            <person name="Guo L.-L."/>
            <person name="Wu Y.-H."/>
            <person name="Lai Q.-L."/>
            <person name="Shao Z.-Z."/>
            <person name="Wang C.-S."/>
            <person name="Wu M."/>
            <person name="Xu X.-W."/>
        </authorList>
    </citation>
    <scope>NUCLEOTIDE SEQUENCE [LARGE SCALE GENOMIC DNA]</scope>
    <source>
        <strain evidence="2 3">157</strain>
    </source>
</reference>
<gene>
    <name evidence="2" type="ORF">CVM52_20860</name>
</gene>
<sequence>MKHITTLTIGAALALLPTLGSAWTAYNRHEVVPLGDGVFEVVSEVGSGPTDFWCGAGDYAYRQMRAAAVQRLYLWRAIGPSVSRPGRKAVQFSLTPPPGADLQPGFALSMNDVGDNLRAGAAQQYCYGAEPAVPPILRP</sequence>
<dbReference type="RefSeq" id="WP_100164329.1">
    <property type="nucleotide sequence ID" value="NZ_PGTB01000148.1"/>
</dbReference>
<name>A0A2M8IW03_9RHOB</name>